<dbReference type="Proteomes" id="UP000001918">
    <property type="component" value="Chromosome"/>
</dbReference>
<keyword evidence="4" id="KW-1185">Reference proteome</keyword>
<proteinExistence type="predicted"/>
<name>D1A1F7_THECD</name>
<evidence type="ECO:0000313" key="4">
    <source>
        <dbReference type="Proteomes" id="UP000001918"/>
    </source>
</evidence>
<organism evidence="3 4">
    <name type="scientific">Thermomonospora curvata (strain ATCC 19995 / DSM 43183 / JCM 3096 / KCTC 9072 / NBRC 15933 / NCIMB 10081 / Henssen B9)</name>
    <dbReference type="NCBI Taxonomy" id="471852"/>
    <lineage>
        <taxon>Bacteria</taxon>
        <taxon>Bacillati</taxon>
        <taxon>Actinomycetota</taxon>
        <taxon>Actinomycetes</taxon>
        <taxon>Streptosporangiales</taxon>
        <taxon>Thermomonosporaceae</taxon>
        <taxon>Thermomonospora</taxon>
    </lineage>
</organism>
<evidence type="ECO:0000313" key="3">
    <source>
        <dbReference type="EMBL" id="ACY95879.1"/>
    </source>
</evidence>
<dbReference type="KEGG" id="tcu:Tcur_0275"/>
<dbReference type="Pfam" id="PF14332">
    <property type="entry name" value="DUF4388"/>
    <property type="match status" value="1"/>
</dbReference>
<evidence type="ECO:0000259" key="2">
    <source>
        <dbReference type="Pfam" id="PF14332"/>
    </source>
</evidence>
<feature type="compositionally biased region" description="Low complexity" evidence="1">
    <location>
        <begin position="243"/>
        <end position="258"/>
    </location>
</feature>
<feature type="domain" description="PatA-like N-terminal" evidence="2">
    <location>
        <begin position="6"/>
        <end position="121"/>
    </location>
</feature>
<dbReference type="EMBL" id="CP001738">
    <property type="protein sequence ID" value="ACY95879.1"/>
    <property type="molecule type" value="Genomic_DNA"/>
</dbReference>
<dbReference type="InterPro" id="IPR025497">
    <property type="entry name" value="PatA-like_N"/>
</dbReference>
<feature type="compositionally biased region" description="Pro residues" evidence="1">
    <location>
        <begin position="207"/>
        <end position="238"/>
    </location>
</feature>
<sequence length="287" mass="30795">MVGNFRGTVFLEDGRITFAESPGIPDPAARLVGSGRLSEDQWPVPRENPARDTGALLLERGLLGEEELRAVLHSVVLDVLIALLADRSPAADVRFAPLERHWAGRLLALNPGAALAEAERRSALPAVRRVSPRARPKACELLRPWAVLRREHWPLLQRADGVRTVRDLAWHSGLALHDTIESVDALAHAGLCVLLPPVPHPDVPEPAARPPGQTAPPPRPALPAPPSSAAPAADPPLPHRVRGASAPPGADALLAAAPRVHDDEQPVFTAHPDVLRRVLEGLKRLGR</sequence>
<accession>D1A1F7</accession>
<dbReference type="AlphaFoldDB" id="D1A1F7"/>
<feature type="region of interest" description="Disordered" evidence="1">
    <location>
        <begin position="202"/>
        <end position="258"/>
    </location>
</feature>
<dbReference type="HOGENOM" id="CLU_969538_0_0_11"/>
<evidence type="ECO:0000256" key="1">
    <source>
        <dbReference type="SAM" id="MobiDB-lite"/>
    </source>
</evidence>
<reference evidence="3 4" key="1">
    <citation type="journal article" date="2011" name="Stand. Genomic Sci.">
        <title>Complete genome sequence of Thermomonospora curvata type strain (B9).</title>
        <authorList>
            <person name="Chertkov O."/>
            <person name="Sikorski J."/>
            <person name="Nolan M."/>
            <person name="Lapidus A."/>
            <person name="Lucas S."/>
            <person name="Del Rio T.G."/>
            <person name="Tice H."/>
            <person name="Cheng J.F."/>
            <person name="Goodwin L."/>
            <person name="Pitluck S."/>
            <person name="Liolios K."/>
            <person name="Ivanova N."/>
            <person name="Mavromatis K."/>
            <person name="Mikhailova N."/>
            <person name="Ovchinnikova G."/>
            <person name="Pati A."/>
            <person name="Chen A."/>
            <person name="Palaniappan K."/>
            <person name="Djao O.D."/>
            <person name="Land M."/>
            <person name="Hauser L."/>
            <person name="Chang Y.J."/>
            <person name="Jeffries C.D."/>
            <person name="Brettin T."/>
            <person name="Han C."/>
            <person name="Detter J.C."/>
            <person name="Rohde M."/>
            <person name="Goker M."/>
            <person name="Woyke T."/>
            <person name="Bristow J."/>
            <person name="Eisen J.A."/>
            <person name="Markowitz V."/>
            <person name="Hugenholtz P."/>
            <person name="Klenk H.P."/>
            <person name="Kyrpides N.C."/>
        </authorList>
    </citation>
    <scope>NUCLEOTIDE SEQUENCE [LARGE SCALE GENOMIC DNA]</scope>
    <source>
        <strain evidence="4">ATCC 19995 / DSM 43183 / JCM 3096 / KCTC 9072 / NBRC 15933 / NCIMB 10081 / Henssen B9</strain>
    </source>
</reference>
<gene>
    <name evidence="3" type="ordered locus">Tcur_0275</name>
</gene>
<protein>
    <recommendedName>
        <fullName evidence="2">PatA-like N-terminal domain-containing protein</fullName>
    </recommendedName>
</protein>